<accession>A0ABP1BZM1</accession>
<organism evidence="2 3">
    <name type="scientific">Sphagnum jensenii</name>
    <dbReference type="NCBI Taxonomy" id="128206"/>
    <lineage>
        <taxon>Eukaryota</taxon>
        <taxon>Viridiplantae</taxon>
        <taxon>Streptophyta</taxon>
        <taxon>Embryophyta</taxon>
        <taxon>Bryophyta</taxon>
        <taxon>Sphagnophytina</taxon>
        <taxon>Sphagnopsida</taxon>
        <taxon>Sphagnales</taxon>
        <taxon>Sphagnaceae</taxon>
        <taxon>Sphagnum</taxon>
    </lineage>
</organism>
<gene>
    <name evidence="2" type="ORF">CSSPJE1EN2_LOCUS23271</name>
</gene>
<keyword evidence="3" id="KW-1185">Reference proteome</keyword>
<reference evidence="2" key="1">
    <citation type="submission" date="2024-03" db="EMBL/GenBank/DDBJ databases">
        <authorList>
            <consortium name="ELIXIR-Norway"/>
            <consortium name="Elixir Norway"/>
        </authorList>
    </citation>
    <scope>NUCLEOTIDE SEQUENCE</scope>
</reference>
<protein>
    <submittedName>
        <fullName evidence="2">Uncharacterized protein</fullName>
    </submittedName>
</protein>
<dbReference type="EMBL" id="OZ023709">
    <property type="protein sequence ID" value="CAK9881915.1"/>
    <property type="molecule type" value="Genomic_DNA"/>
</dbReference>
<proteinExistence type="predicted"/>
<evidence type="ECO:0000313" key="2">
    <source>
        <dbReference type="EMBL" id="CAK9881915.1"/>
    </source>
</evidence>
<sequence length="118" mass="12961">MIVTRARAQDPTTASPHDPQVLGKYQGRTKSKLPRNWTSTPPPLTDPPRNRFRSQSTDSGQWSVTTGAQENRSTAEPPPLPSRAKGGIRVEVEKPPEEATTPKINLFFELPGLNCSQA</sequence>
<feature type="compositionally biased region" description="Basic and acidic residues" evidence="1">
    <location>
        <begin position="88"/>
        <end position="97"/>
    </location>
</feature>
<dbReference type="Proteomes" id="UP001497522">
    <property type="component" value="Chromosome 8"/>
</dbReference>
<evidence type="ECO:0000256" key="1">
    <source>
        <dbReference type="SAM" id="MobiDB-lite"/>
    </source>
</evidence>
<evidence type="ECO:0000313" key="3">
    <source>
        <dbReference type="Proteomes" id="UP001497522"/>
    </source>
</evidence>
<feature type="region of interest" description="Disordered" evidence="1">
    <location>
        <begin position="1"/>
        <end position="99"/>
    </location>
</feature>
<feature type="compositionally biased region" description="Polar residues" evidence="1">
    <location>
        <begin position="53"/>
        <end position="74"/>
    </location>
</feature>
<name>A0ABP1BZM1_9BRYO</name>